<evidence type="ECO:0000313" key="1">
    <source>
        <dbReference type="EMBL" id="PCS05939.1"/>
    </source>
</evidence>
<gene>
    <name evidence="1" type="ORF">RU87_GL000401</name>
</gene>
<keyword evidence="2" id="KW-1185">Reference proteome</keyword>
<proteinExistence type="predicted"/>
<accession>A0A2A5RXJ3</accession>
<name>A0A2A5RXJ3_9LACT</name>
<dbReference type="STRING" id="1348632.GCA_001591745_01469"/>
<evidence type="ECO:0000313" key="2">
    <source>
        <dbReference type="Proteomes" id="UP000242246"/>
    </source>
</evidence>
<sequence length="38" mass="4400">MLLRQAIIILTYENNDSFGMTCNDMSLDGIVTLIRMHR</sequence>
<reference evidence="1 2" key="1">
    <citation type="submission" date="2014-12" db="EMBL/GenBank/DDBJ databases">
        <title>Draft genome sequences of 10 type strains of Lactococcus.</title>
        <authorList>
            <person name="Sun Z."/>
            <person name="Zhong Z."/>
            <person name="Liu W."/>
            <person name="Zhang W."/>
            <person name="Zhang H."/>
        </authorList>
    </citation>
    <scope>NUCLEOTIDE SEQUENCE [LARGE SCALE GENOMIC DNA]</scope>
    <source>
        <strain evidence="1 2">DSM 20686</strain>
    </source>
</reference>
<protein>
    <submittedName>
        <fullName evidence="1">Uncharacterized protein</fullName>
    </submittedName>
</protein>
<comment type="caution">
    <text evidence="1">The sequence shown here is derived from an EMBL/GenBank/DDBJ whole genome shotgun (WGS) entry which is preliminary data.</text>
</comment>
<dbReference type="EMBL" id="JXJX01000011">
    <property type="protein sequence ID" value="PCS05939.1"/>
    <property type="molecule type" value="Genomic_DNA"/>
</dbReference>
<dbReference type="AlphaFoldDB" id="A0A2A5RXJ3"/>
<organism evidence="1 2">
    <name type="scientific">Pseudolactococcus plantarum</name>
    <dbReference type="NCBI Taxonomy" id="1365"/>
    <lineage>
        <taxon>Bacteria</taxon>
        <taxon>Bacillati</taxon>
        <taxon>Bacillota</taxon>
        <taxon>Bacilli</taxon>
        <taxon>Lactobacillales</taxon>
        <taxon>Streptococcaceae</taxon>
        <taxon>Pseudolactococcus</taxon>
    </lineage>
</organism>
<dbReference type="Proteomes" id="UP000242246">
    <property type="component" value="Unassembled WGS sequence"/>
</dbReference>